<name>A0A151ZJS1_TIELA</name>
<dbReference type="SUPFAM" id="SSF52047">
    <property type="entry name" value="RNI-like"/>
    <property type="match status" value="1"/>
</dbReference>
<comment type="caution">
    <text evidence="1">The sequence shown here is derived from an EMBL/GenBank/DDBJ whole genome shotgun (WGS) entry which is preliminary data.</text>
</comment>
<dbReference type="OrthoDB" id="27842at2759"/>
<dbReference type="Gene3D" id="3.80.10.10">
    <property type="entry name" value="Ribonuclease Inhibitor"/>
    <property type="match status" value="1"/>
</dbReference>
<sequence length="1079" mass="127212">MTLPHHIIKEILDYHLNIETNVDYVINFIKKYTLLSKECNSGVIPKLVLVKEIENIHFDQVKELTKLSIKYHWYNFRFRYKYNGGDIDTHVKDRISTLIVEQRLHEFPMDFTHQFRNLKSIECEIKKQDLSPNGFPKWAENQSTSITYQLKTIHTYNDEETLYELTSKSFTRSNLNNRTLNLSWELAKSVSHQFNRLEYIYIFKVAMEKWMFDFIIDHSPLCTRMDLHSITITPLDIHDHVLEKIANSSMVFKCLSINGKNKYTYQSVVEFINKINCDYLILDLENLLNKEISKPIYNNTIKRVSFNDNVSCYLRDWKSKDSIHLLTMVTECNYQEAIKEFKNLERMDFYSNYTSTNSRFQEVIDYTLNLNLPKLKTMSFRNQTQARESHSFKSLYANRYIHTLLVQNILVDEFSRIMDLNHPTLENFELNIDRIKNVKKMTKSIQQNRTITNLMIHSSFADKIGKKPCENKYDIIQIYIDVLSVNRTLVNLKILYLTHMNFLNEKQIDTFQNILKNNSVIMGLELIINKSNDVYYLIGIIRKLTSISSRWNREIIPKLCILSCIEFKSNNHVFSDWVELAERYQLEYQVDLTFIDYDILQYVDSIKDRVESCSIRYENESKKIDKFKNLKRVEVEKFISKGLYFDLKPMENVNCELDLIGFGENYNSYVSFHIDKDSMDLIFNQNIFSVVKVSNNITIDDMVFSIGNTKLTDLEFENMSIRYDTFYHIIEKSKNLKKISLSNIFFNESDSLDCVLDNIVGLTELKDISFKDGRVTYVKLVSFINETKAHNLYFDFRIVEVESYQNVMESIISNNSIQSFYFDKILFHPITKELEDFTLNDIWKTKSSLLELYIVYSIDISTHLRKMEHVQKVTFVNQEEYLETKSIENSFQLNLPTLKQFTLENEICSGDIFPLLLSNSFITTLDLQNAYCDDLIMILNWNHPTLTSLDIRCVLTNEDVFFSLFGFTLVDKNENLKALFESIANNKTVHKLSILELKLYSNQIENYPVKYINQVLFQNNTLLSLIMGSSDYQLDLDNFEYAFTSNTVIQYLGLCVDLESYHKISKICTSHNVIFSLLI</sequence>
<dbReference type="FunCoup" id="A0A151ZJS1">
    <property type="interactions" value="2"/>
</dbReference>
<gene>
    <name evidence="1" type="ORF">DLAC_04412</name>
</gene>
<proteinExistence type="predicted"/>
<dbReference type="InterPro" id="IPR032675">
    <property type="entry name" value="LRR_dom_sf"/>
</dbReference>
<dbReference type="Proteomes" id="UP000076078">
    <property type="component" value="Unassembled WGS sequence"/>
</dbReference>
<protein>
    <submittedName>
        <fullName evidence="1">Uncharacterized protein</fullName>
    </submittedName>
</protein>
<evidence type="ECO:0000313" key="1">
    <source>
        <dbReference type="EMBL" id="KYQ94130.1"/>
    </source>
</evidence>
<evidence type="ECO:0000313" key="2">
    <source>
        <dbReference type="Proteomes" id="UP000076078"/>
    </source>
</evidence>
<reference evidence="1 2" key="1">
    <citation type="submission" date="2015-12" db="EMBL/GenBank/DDBJ databases">
        <title>Dictyostelia acquired genes for synthesis and detection of signals that induce cell-type specialization by lateral gene transfer from prokaryotes.</title>
        <authorList>
            <person name="Gloeckner G."/>
            <person name="Schaap P."/>
        </authorList>
    </citation>
    <scope>NUCLEOTIDE SEQUENCE [LARGE SCALE GENOMIC DNA]</scope>
    <source>
        <strain evidence="1 2">TK</strain>
    </source>
</reference>
<keyword evidence="2" id="KW-1185">Reference proteome</keyword>
<accession>A0A151ZJS1</accession>
<dbReference type="AlphaFoldDB" id="A0A151ZJS1"/>
<dbReference type="EMBL" id="LODT01000022">
    <property type="protein sequence ID" value="KYQ94130.1"/>
    <property type="molecule type" value="Genomic_DNA"/>
</dbReference>
<organism evidence="1 2">
    <name type="scientific">Tieghemostelium lacteum</name>
    <name type="common">Slime mold</name>
    <name type="synonym">Dictyostelium lacteum</name>
    <dbReference type="NCBI Taxonomy" id="361077"/>
    <lineage>
        <taxon>Eukaryota</taxon>
        <taxon>Amoebozoa</taxon>
        <taxon>Evosea</taxon>
        <taxon>Eumycetozoa</taxon>
        <taxon>Dictyostelia</taxon>
        <taxon>Dictyosteliales</taxon>
        <taxon>Raperosteliaceae</taxon>
        <taxon>Tieghemostelium</taxon>
    </lineage>
</organism>
<dbReference type="InParanoid" id="A0A151ZJS1"/>